<proteinExistence type="predicted"/>
<evidence type="ECO:0000313" key="2">
    <source>
        <dbReference type="Proteomes" id="UP000037035"/>
    </source>
</evidence>
<name>A0A0L6UT45_9BASI</name>
<evidence type="ECO:0000313" key="1">
    <source>
        <dbReference type="EMBL" id="KNZ51035.1"/>
    </source>
</evidence>
<dbReference type="EMBL" id="LAVV01009193">
    <property type="protein sequence ID" value="KNZ51035.1"/>
    <property type="molecule type" value="Genomic_DNA"/>
</dbReference>
<keyword evidence="2" id="KW-1185">Reference proteome</keyword>
<dbReference type="VEuPathDB" id="FungiDB:VP01_4121g1"/>
<organism evidence="1 2">
    <name type="scientific">Puccinia sorghi</name>
    <dbReference type="NCBI Taxonomy" id="27349"/>
    <lineage>
        <taxon>Eukaryota</taxon>
        <taxon>Fungi</taxon>
        <taxon>Dikarya</taxon>
        <taxon>Basidiomycota</taxon>
        <taxon>Pucciniomycotina</taxon>
        <taxon>Pucciniomycetes</taxon>
        <taxon>Pucciniales</taxon>
        <taxon>Pucciniaceae</taxon>
        <taxon>Puccinia</taxon>
    </lineage>
</organism>
<accession>A0A0L6UT45</accession>
<protein>
    <submittedName>
        <fullName evidence="1">Uncharacterized protein</fullName>
    </submittedName>
</protein>
<sequence length="414" mass="48880">MTRIGQIGTWTARIGENKIIDGEERTWTGEELNNWEWEFRRSLLDTKGYTSWIKICKIRIYEEDGGDDVYVSTTRSINKEHTITRKSSSETGTITLICKINTRSWKNSWLEPSELVTFFLNPELAYGQNQFCIIFLFPKMNSPHFLGTSIFKSIHKNLIFMLQEKSPRNLASKKNRSDKVPKLRVLCVGAEVPARGTKRIELFNKINNNKRDEKKKTNSNRHSGCIRFLVFVFLFLKFENWGNVFQKHGWSCLQKHWLPSFMLKKLSACILNLYMMERNQCELLINLNCQLFEMMREIIFIFFQKTMETEYINGKYFSSDTCPKKTIIPWNSPQDFMIFNQSQFEPLAATFPRKINFQVSFFSQRMKNPMIQFLIPLKINNSKFYKNSTKLSSAGLNAKIENWSRVVFITRWYD</sequence>
<reference evidence="1 2" key="1">
    <citation type="submission" date="2015-08" db="EMBL/GenBank/DDBJ databases">
        <title>Next Generation Sequencing and Analysis of the Genome of Puccinia sorghi L Schw, the Causal Agent of Maize Common Rust.</title>
        <authorList>
            <person name="Rochi L."/>
            <person name="Burguener G."/>
            <person name="Darino M."/>
            <person name="Turjanski A."/>
            <person name="Kreff E."/>
            <person name="Dieguez M.J."/>
            <person name="Sacco F."/>
        </authorList>
    </citation>
    <scope>NUCLEOTIDE SEQUENCE [LARGE SCALE GENOMIC DNA]</scope>
    <source>
        <strain evidence="1 2">RO10H11247</strain>
    </source>
</reference>
<dbReference type="AlphaFoldDB" id="A0A0L6UT45"/>
<gene>
    <name evidence="1" type="ORF">VP01_4121g1</name>
</gene>
<comment type="caution">
    <text evidence="1">The sequence shown here is derived from an EMBL/GenBank/DDBJ whole genome shotgun (WGS) entry which is preliminary data.</text>
</comment>
<dbReference type="Proteomes" id="UP000037035">
    <property type="component" value="Unassembled WGS sequence"/>
</dbReference>